<proteinExistence type="predicted"/>
<dbReference type="SFLD" id="SFLDS00029">
    <property type="entry name" value="Radical_SAM"/>
    <property type="match status" value="1"/>
</dbReference>
<keyword evidence="4" id="KW-0411">Iron-sulfur</keyword>
<dbReference type="GO" id="GO:0046872">
    <property type="term" value="F:metal ion binding"/>
    <property type="evidence" value="ECO:0007669"/>
    <property type="project" value="UniProtKB-KW"/>
</dbReference>
<evidence type="ECO:0000256" key="1">
    <source>
        <dbReference type="ARBA" id="ARBA00022691"/>
    </source>
</evidence>
<sequence>MNTTAFSPQVPAGPGSHRLLRSRRRARHRPSATQQAGGGAGPASPPAATSLIPETLEELESDSELQLLHARIQQEGQAALTREEQRRRQRSLEALGVQPFGAVLQGAGVSPLVRRPTTVLQLNIGLYCNQACRHCHVESSPMRTEMMSHEVAERCVQLMEEAAASNDSGSRLTVDLTGGAPELTPQFRYLVTEARRLGHEVIDRCNLTVLLEPGQEDLVGFLAEHSVRVVASMPCYSAANVDKQRGGGVFTRSIAGLQALNAAGYGVPGSGLLLDLVYNPGGVFLAPPQAQLEPVYKQELLEQFGIVFNSLLCLNNMPIKRWADHLVKEGKLEEYMQLLVDSFNPAAAEGIMCRDTISVGWDGRLYDCDFNQQLELGLPKASLRTVFDLKSLQELTGQRIAVDSHCFGCTAGAGSSCQGATE</sequence>
<dbReference type="InterPro" id="IPR026351">
    <property type="entry name" value="rSAM_ArsS-like"/>
</dbReference>
<feature type="compositionally biased region" description="Basic residues" evidence="5">
    <location>
        <begin position="18"/>
        <end position="30"/>
    </location>
</feature>
<dbReference type="GO" id="GO:0003824">
    <property type="term" value="F:catalytic activity"/>
    <property type="evidence" value="ECO:0007669"/>
    <property type="project" value="InterPro"/>
</dbReference>
<dbReference type="SUPFAM" id="SSF102114">
    <property type="entry name" value="Radical SAM enzymes"/>
    <property type="match status" value="1"/>
</dbReference>
<dbReference type="Proteomes" id="UP001055712">
    <property type="component" value="Unassembled WGS sequence"/>
</dbReference>
<gene>
    <name evidence="7" type="ORF">D9Q98_006905</name>
</gene>
<organism evidence="7 8">
    <name type="scientific">Chlorella vulgaris</name>
    <name type="common">Green alga</name>
    <dbReference type="NCBI Taxonomy" id="3077"/>
    <lineage>
        <taxon>Eukaryota</taxon>
        <taxon>Viridiplantae</taxon>
        <taxon>Chlorophyta</taxon>
        <taxon>core chlorophytes</taxon>
        <taxon>Trebouxiophyceae</taxon>
        <taxon>Chlorellales</taxon>
        <taxon>Chlorellaceae</taxon>
        <taxon>Chlorella clade</taxon>
        <taxon>Chlorella</taxon>
    </lineage>
</organism>
<dbReference type="NCBIfam" id="TIGR04167">
    <property type="entry name" value="rSAM_SeCys"/>
    <property type="match status" value="1"/>
</dbReference>
<keyword evidence="1" id="KW-0949">S-adenosyl-L-methionine</keyword>
<dbReference type="PANTHER" id="PTHR43728:SF1">
    <property type="entry name" value="FE-S OXIDOREDUCTASE"/>
    <property type="match status" value="1"/>
</dbReference>
<evidence type="ECO:0000256" key="3">
    <source>
        <dbReference type="ARBA" id="ARBA00023004"/>
    </source>
</evidence>
<keyword evidence="8" id="KW-1185">Reference proteome</keyword>
<dbReference type="InterPro" id="IPR024521">
    <property type="entry name" value="ArsS-like_C"/>
</dbReference>
<keyword evidence="3" id="KW-0408">Iron</keyword>
<dbReference type="CDD" id="cd01335">
    <property type="entry name" value="Radical_SAM"/>
    <property type="match status" value="1"/>
</dbReference>
<feature type="domain" description="Arsenosugar biosynthesis radical SAM protein ArsS-like C-terminal" evidence="6">
    <location>
        <begin position="285"/>
        <end position="420"/>
    </location>
</feature>
<keyword evidence="2" id="KW-0479">Metal-binding</keyword>
<protein>
    <recommendedName>
        <fullName evidence="6">Arsenosugar biosynthesis radical SAM protein ArsS-like C-terminal domain-containing protein</fullName>
    </recommendedName>
</protein>
<evidence type="ECO:0000313" key="8">
    <source>
        <dbReference type="Proteomes" id="UP001055712"/>
    </source>
</evidence>
<evidence type="ECO:0000256" key="4">
    <source>
        <dbReference type="ARBA" id="ARBA00023014"/>
    </source>
</evidence>
<accession>A0A9D4TJ82</accession>
<dbReference type="GO" id="GO:0051536">
    <property type="term" value="F:iron-sulfur cluster binding"/>
    <property type="evidence" value="ECO:0007669"/>
    <property type="project" value="UniProtKB-KW"/>
</dbReference>
<reference evidence="7" key="2">
    <citation type="submission" date="2020-11" db="EMBL/GenBank/DDBJ databases">
        <authorList>
            <person name="Cecchin M."/>
            <person name="Marcolungo L."/>
            <person name="Rossato M."/>
            <person name="Girolomoni L."/>
            <person name="Cosentino E."/>
            <person name="Cuine S."/>
            <person name="Li-Beisson Y."/>
            <person name="Delledonne M."/>
            <person name="Ballottari M."/>
        </authorList>
    </citation>
    <scope>NUCLEOTIDE SEQUENCE</scope>
    <source>
        <strain evidence="7">211/11P</strain>
        <tissue evidence="7">Whole cell</tissue>
    </source>
</reference>
<dbReference type="InterPro" id="IPR007197">
    <property type="entry name" value="rSAM"/>
</dbReference>
<dbReference type="PANTHER" id="PTHR43728">
    <property type="entry name" value="SLR0304 PROTEIN"/>
    <property type="match status" value="1"/>
</dbReference>
<name>A0A9D4TJ82_CHLVU</name>
<evidence type="ECO:0000313" key="7">
    <source>
        <dbReference type="EMBL" id="KAI3426961.1"/>
    </source>
</evidence>
<evidence type="ECO:0000259" key="6">
    <source>
        <dbReference type="Pfam" id="PF12345"/>
    </source>
</evidence>
<dbReference type="AlphaFoldDB" id="A0A9D4TJ82"/>
<feature type="region of interest" description="Disordered" evidence="5">
    <location>
        <begin position="1"/>
        <end position="49"/>
    </location>
</feature>
<reference evidence="7" key="1">
    <citation type="journal article" date="2019" name="Plant J.">
        <title>Chlorella vulgaris genome assembly and annotation reveals the molecular basis for metabolic acclimation to high light conditions.</title>
        <authorList>
            <person name="Cecchin M."/>
            <person name="Marcolungo L."/>
            <person name="Rossato M."/>
            <person name="Girolomoni L."/>
            <person name="Cosentino E."/>
            <person name="Cuine S."/>
            <person name="Li-Beisson Y."/>
            <person name="Delledonne M."/>
            <person name="Ballottari M."/>
        </authorList>
    </citation>
    <scope>NUCLEOTIDE SEQUENCE</scope>
    <source>
        <strain evidence="7">211/11P</strain>
    </source>
</reference>
<evidence type="ECO:0000256" key="5">
    <source>
        <dbReference type="SAM" id="MobiDB-lite"/>
    </source>
</evidence>
<dbReference type="InterPro" id="IPR058240">
    <property type="entry name" value="rSAM_sf"/>
</dbReference>
<comment type="caution">
    <text evidence="7">The sequence shown here is derived from an EMBL/GenBank/DDBJ whole genome shotgun (WGS) entry which is preliminary data.</text>
</comment>
<dbReference type="Gene3D" id="3.20.20.70">
    <property type="entry name" value="Aldolase class I"/>
    <property type="match status" value="1"/>
</dbReference>
<dbReference type="EMBL" id="SIDB01000010">
    <property type="protein sequence ID" value="KAI3426961.1"/>
    <property type="molecule type" value="Genomic_DNA"/>
</dbReference>
<dbReference type="OrthoDB" id="418407at2759"/>
<evidence type="ECO:0000256" key="2">
    <source>
        <dbReference type="ARBA" id="ARBA00022723"/>
    </source>
</evidence>
<dbReference type="Pfam" id="PF12345">
    <property type="entry name" value="DUF3641"/>
    <property type="match status" value="1"/>
</dbReference>
<dbReference type="InterPro" id="IPR013785">
    <property type="entry name" value="Aldolase_TIM"/>
</dbReference>